<accession>A0A9Q0PWD2</accession>
<dbReference type="Proteomes" id="UP001151752">
    <property type="component" value="Chromosome 3"/>
</dbReference>
<name>A0A9Q0PWD2_9ROSI</name>
<organism evidence="1 2">
    <name type="scientific">Salix koriyanagi</name>
    <dbReference type="NCBI Taxonomy" id="2511006"/>
    <lineage>
        <taxon>Eukaryota</taxon>
        <taxon>Viridiplantae</taxon>
        <taxon>Streptophyta</taxon>
        <taxon>Embryophyta</taxon>
        <taxon>Tracheophyta</taxon>
        <taxon>Spermatophyta</taxon>
        <taxon>Magnoliopsida</taxon>
        <taxon>eudicotyledons</taxon>
        <taxon>Gunneridae</taxon>
        <taxon>Pentapetalae</taxon>
        <taxon>rosids</taxon>
        <taxon>fabids</taxon>
        <taxon>Malpighiales</taxon>
        <taxon>Salicaceae</taxon>
        <taxon>Saliceae</taxon>
        <taxon>Salix</taxon>
    </lineage>
</organism>
<protein>
    <submittedName>
        <fullName evidence="1">Uncharacterized protein</fullName>
    </submittedName>
</protein>
<comment type="caution">
    <text evidence="1">The sequence shown here is derived from an EMBL/GenBank/DDBJ whole genome shotgun (WGS) entry which is preliminary data.</text>
</comment>
<gene>
    <name evidence="1" type="ORF">OIU74_014700</name>
</gene>
<keyword evidence="2" id="KW-1185">Reference proteome</keyword>
<dbReference type="EMBL" id="JAPFFM010000017">
    <property type="protein sequence ID" value="KAJ6695637.1"/>
    <property type="molecule type" value="Genomic_DNA"/>
</dbReference>
<reference evidence="1" key="2">
    <citation type="journal article" date="2023" name="Int. J. Mol. Sci.">
        <title>De Novo Assembly and Annotation of 11 Diverse Shrub Willow (Salix) Genomes Reveals Novel Gene Organization in Sex-Linked Regions.</title>
        <authorList>
            <person name="Hyden B."/>
            <person name="Feng K."/>
            <person name="Yates T.B."/>
            <person name="Jawdy S."/>
            <person name="Cereghino C."/>
            <person name="Smart L.B."/>
            <person name="Muchero W."/>
        </authorList>
    </citation>
    <scope>NUCLEOTIDE SEQUENCE</scope>
    <source>
        <tissue evidence="1">Shoot tip</tissue>
    </source>
</reference>
<evidence type="ECO:0000313" key="1">
    <source>
        <dbReference type="EMBL" id="KAJ6695637.1"/>
    </source>
</evidence>
<evidence type="ECO:0000313" key="2">
    <source>
        <dbReference type="Proteomes" id="UP001151752"/>
    </source>
</evidence>
<proteinExistence type="predicted"/>
<reference evidence="1" key="1">
    <citation type="submission" date="2022-11" db="EMBL/GenBank/DDBJ databases">
        <authorList>
            <person name="Hyden B.L."/>
            <person name="Feng K."/>
            <person name="Yates T."/>
            <person name="Jawdy S."/>
            <person name="Smart L.B."/>
            <person name="Muchero W."/>
        </authorList>
    </citation>
    <scope>NUCLEOTIDE SEQUENCE</scope>
    <source>
        <tissue evidence="1">Shoot tip</tissue>
    </source>
</reference>
<sequence length="114" mass="12411">MRGPTGITKLAVEPVQPLVPVPVRGLHLGLSCKTTFLAFGGKESRTSSYASQGQLESILAFDEIHGLCISPVVFVPQKIHCTIVLNPERWKHYKGFASAGDIIVDARLAEQEQL</sequence>
<dbReference type="AlphaFoldDB" id="A0A9Q0PWD2"/>